<feature type="transmembrane region" description="Helical" evidence="9">
    <location>
        <begin position="347"/>
        <end position="369"/>
    </location>
</feature>
<comment type="similarity">
    <text evidence="2">Belongs to the BCCT transporter (TC 2.A.15) family.</text>
</comment>
<gene>
    <name evidence="10" type="ordered locus">Shal_3761</name>
</gene>
<keyword evidence="5 9" id="KW-0812">Transmembrane</keyword>
<feature type="compositionally biased region" description="Polar residues" evidence="8">
    <location>
        <begin position="558"/>
        <end position="567"/>
    </location>
</feature>
<dbReference type="PANTHER" id="PTHR30047:SF7">
    <property type="entry name" value="HIGH-AFFINITY CHOLINE TRANSPORT PROTEIN"/>
    <property type="match status" value="1"/>
</dbReference>
<feature type="transmembrane region" description="Helical" evidence="9">
    <location>
        <begin position="49"/>
        <end position="66"/>
    </location>
</feature>
<evidence type="ECO:0000256" key="7">
    <source>
        <dbReference type="ARBA" id="ARBA00023136"/>
    </source>
</evidence>
<dbReference type="eggNOG" id="COG1292">
    <property type="taxonomic scope" value="Bacteria"/>
</dbReference>
<keyword evidence="7 9" id="KW-0472">Membrane</keyword>
<dbReference type="HOGENOM" id="CLU_010118_6_4_6"/>
<evidence type="ECO:0000313" key="11">
    <source>
        <dbReference type="Proteomes" id="UP000001317"/>
    </source>
</evidence>
<feature type="transmembrane region" description="Helical" evidence="9">
    <location>
        <begin position="176"/>
        <end position="200"/>
    </location>
</feature>
<dbReference type="Pfam" id="PF02028">
    <property type="entry name" value="BCCT"/>
    <property type="match status" value="1"/>
</dbReference>
<evidence type="ECO:0000256" key="5">
    <source>
        <dbReference type="ARBA" id="ARBA00022692"/>
    </source>
</evidence>
<dbReference type="Proteomes" id="UP000001317">
    <property type="component" value="Chromosome"/>
</dbReference>
<feature type="transmembrane region" description="Helical" evidence="9">
    <location>
        <begin position="127"/>
        <end position="146"/>
    </location>
</feature>
<keyword evidence="11" id="KW-1185">Reference proteome</keyword>
<evidence type="ECO:0000256" key="9">
    <source>
        <dbReference type="SAM" id="Phobius"/>
    </source>
</evidence>
<evidence type="ECO:0000256" key="4">
    <source>
        <dbReference type="ARBA" id="ARBA00022475"/>
    </source>
</evidence>
<feature type="transmembrane region" description="Helical" evidence="9">
    <location>
        <begin position="221"/>
        <end position="247"/>
    </location>
</feature>
<keyword evidence="4" id="KW-1003">Cell membrane</keyword>
<organism evidence="10 11">
    <name type="scientific">Shewanella halifaxensis (strain HAW-EB4)</name>
    <dbReference type="NCBI Taxonomy" id="458817"/>
    <lineage>
        <taxon>Bacteria</taxon>
        <taxon>Pseudomonadati</taxon>
        <taxon>Pseudomonadota</taxon>
        <taxon>Gammaproteobacteria</taxon>
        <taxon>Alteromonadales</taxon>
        <taxon>Shewanellaceae</taxon>
        <taxon>Shewanella</taxon>
    </lineage>
</organism>
<feature type="region of interest" description="Disordered" evidence="8">
    <location>
        <begin position="541"/>
        <end position="567"/>
    </location>
</feature>
<evidence type="ECO:0000256" key="3">
    <source>
        <dbReference type="ARBA" id="ARBA00022448"/>
    </source>
</evidence>
<proteinExistence type="inferred from homology"/>
<feature type="transmembrane region" description="Helical" evidence="9">
    <location>
        <begin position="300"/>
        <end position="320"/>
    </location>
</feature>
<dbReference type="KEGG" id="shl:Shal_3761"/>
<dbReference type="GO" id="GO:0022857">
    <property type="term" value="F:transmembrane transporter activity"/>
    <property type="evidence" value="ECO:0007669"/>
    <property type="project" value="InterPro"/>
</dbReference>
<feature type="transmembrane region" description="Helical" evidence="9">
    <location>
        <begin position="427"/>
        <end position="455"/>
    </location>
</feature>
<feature type="transmembrane region" description="Helical" evidence="9">
    <location>
        <begin position="503"/>
        <end position="524"/>
    </location>
</feature>
<dbReference type="EMBL" id="CP000931">
    <property type="protein sequence ID" value="ABZ78301.1"/>
    <property type="molecule type" value="Genomic_DNA"/>
</dbReference>
<reference evidence="10" key="1">
    <citation type="submission" date="2008-01" db="EMBL/GenBank/DDBJ databases">
        <title>Complete sequence of Shewanella halifaxensis HAW-EB4.</title>
        <authorList>
            <consortium name="US DOE Joint Genome Institute"/>
            <person name="Copeland A."/>
            <person name="Lucas S."/>
            <person name="Lapidus A."/>
            <person name="Glavina del Rio T."/>
            <person name="Dalin E."/>
            <person name="Tice H."/>
            <person name="Bruce D."/>
            <person name="Goodwin L."/>
            <person name="Pitluck S."/>
            <person name="Sims D."/>
            <person name="Brettin T."/>
            <person name="Detter J.C."/>
            <person name="Han C."/>
            <person name="Kuske C.R."/>
            <person name="Schmutz J."/>
            <person name="Larimer F."/>
            <person name="Land M."/>
            <person name="Hauser L."/>
            <person name="Kyrpides N."/>
            <person name="Kim E."/>
            <person name="Zhao J.-S."/>
            <person name="Richardson P."/>
        </authorList>
    </citation>
    <scope>NUCLEOTIDE SEQUENCE [LARGE SCALE GENOMIC DNA]</scope>
    <source>
        <strain evidence="10">HAW-EB4</strain>
    </source>
</reference>
<keyword evidence="6 9" id="KW-1133">Transmembrane helix</keyword>
<feature type="transmembrane region" description="Helical" evidence="9">
    <location>
        <begin position="476"/>
        <end position="497"/>
    </location>
</feature>
<keyword evidence="3" id="KW-0813">Transport</keyword>
<feature type="transmembrane region" description="Helical" evidence="9">
    <location>
        <begin position="267"/>
        <end position="288"/>
    </location>
</feature>
<protein>
    <submittedName>
        <fullName evidence="10">BCCT transporter</fullName>
    </submittedName>
</protein>
<evidence type="ECO:0000313" key="10">
    <source>
        <dbReference type="EMBL" id="ABZ78301.1"/>
    </source>
</evidence>
<sequence>MADDDKSEYLMSNLTQSVDRKSTDENYLAAHPPEQSDASTKVNPFSSPVLWLSGGFLALFVLLAVFDTSALSNIIQVGFSKVTQWFGPFWQILLLANFIIGLYLAFARTGDVKLGNRSTPEIDTFKWLAIVLCTLLAGGGVFWAAAEPIAHFVSSPPFYGEAEGRTLAINALSQSFLHWGFLAWAILGSLAAIVLMHLHYDKGLPLQPRTLLYPIFGDKALNGWIGTLTDTFCIIAVAAGTIGPIGFLGLQISYALNALFGVQDTLITQSLVVLFAIAMYTLSALSGLSRGIQLISRYNILLSAALIIFILLFGPTSFIIDGYMQGVAKMVNNFVPMSLYRGDANWLSWWTVFFWGWFIGYGPMMAIFIARISRGRTIRQLILSISIIAPLITCFWFSVVGGSGLAFELAEPGVISTAFEGFNLPGVLLAITSQLPMPSLIAVLFLILTTTFIVTTGDSMTYTISVVVTGSTEPSGAMRAFWGILMGLVAIALISMGSGGISALQSFIVITAVPVSFVLLPSLWQAPKMAKAMAEQQFGKPSLNHAQASHSQTEHSQTKHSQAKQSG</sequence>
<dbReference type="GO" id="GO:0005886">
    <property type="term" value="C:plasma membrane"/>
    <property type="evidence" value="ECO:0007669"/>
    <property type="project" value="UniProtKB-SubCell"/>
</dbReference>
<evidence type="ECO:0000256" key="8">
    <source>
        <dbReference type="SAM" id="MobiDB-lite"/>
    </source>
</evidence>
<feature type="transmembrane region" description="Helical" evidence="9">
    <location>
        <begin position="86"/>
        <end position="106"/>
    </location>
</feature>
<evidence type="ECO:0000256" key="1">
    <source>
        <dbReference type="ARBA" id="ARBA00004651"/>
    </source>
</evidence>
<dbReference type="AlphaFoldDB" id="B0TV34"/>
<evidence type="ECO:0000256" key="6">
    <source>
        <dbReference type="ARBA" id="ARBA00022989"/>
    </source>
</evidence>
<accession>B0TV34</accession>
<comment type="subcellular location">
    <subcellularLocation>
        <location evidence="1">Cell membrane</location>
        <topology evidence="1">Multi-pass membrane protein</topology>
    </subcellularLocation>
</comment>
<feature type="region of interest" description="Disordered" evidence="8">
    <location>
        <begin position="15"/>
        <end position="41"/>
    </location>
</feature>
<dbReference type="InterPro" id="IPR000060">
    <property type="entry name" value="BCCT_transptr"/>
</dbReference>
<dbReference type="PANTHER" id="PTHR30047">
    <property type="entry name" value="HIGH-AFFINITY CHOLINE TRANSPORT PROTEIN-RELATED"/>
    <property type="match status" value="1"/>
</dbReference>
<evidence type="ECO:0000256" key="2">
    <source>
        <dbReference type="ARBA" id="ARBA00005658"/>
    </source>
</evidence>
<name>B0TV34_SHEHH</name>
<feature type="transmembrane region" description="Helical" evidence="9">
    <location>
        <begin position="381"/>
        <end position="407"/>
    </location>
</feature>